<geneLocation type="plasmid" evidence="1 2">
    <name>pDSJ10</name>
</geneLocation>
<gene>
    <name evidence="1" type="ORF">DSJ_24975</name>
</gene>
<reference evidence="1 2" key="1">
    <citation type="submission" date="2016-10" db="EMBL/GenBank/DDBJ databases">
        <title>Complete Genome Assembly of Pantoea stewartii subsp. stewartii DC283, a Corn Pathogen.</title>
        <authorList>
            <person name="Duong D.A."/>
            <person name="Stevens A.M."/>
            <person name="Jensen R.V."/>
        </authorList>
    </citation>
    <scope>NUCLEOTIDE SEQUENCE [LARGE SCALE GENOMIC DNA]</scope>
    <source>
        <strain evidence="1 2">DC283</strain>
        <plasmid evidence="1 2">pDSJ10</plasmid>
    </source>
</reference>
<dbReference type="Proteomes" id="UP000192380">
    <property type="component" value="Plasmid pDSJ10"/>
</dbReference>
<proteinExistence type="predicted"/>
<dbReference type="RefSeq" id="WP_044243032.1">
    <property type="nucleotide sequence ID" value="NZ_AHIE01000038.1"/>
</dbReference>
<keyword evidence="1" id="KW-0614">Plasmid</keyword>
<sequence length="118" mass="13623">MNETCPQVNSLSAVLDVLKLQQNCRWTVLQGVELVVLSGTHGRELMLNLYPPFQAPGIFQRLLRRRAQHPDYYDGCYLCLNSENILSCWYQLREEGADDKHQIAQLFQLAGIETEVWI</sequence>
<organism evidence="1 2">
    <name type="scientific">Pantoea stewartii subsp. stewartii DC283</name>
    <dbReference type="NCBI Taxonomy" id="660596"/>
    <lineage>
        <taxon>Bacteria</taxon>
        <taxon>Pseudomonadati</taxon>
        <taxon>Pseudomonadota</taxon>
        <taxon>Gammaproteobacteria</taxon>
        <taxon>Enterobacterales</taxon>
        <taxon>Erwiniaceae</taxon>
        <taxon>Pantoea</taxon>
    </lineage>
</organism>
<name>A0ABN4Z842_PANSE</name>
<accession>A0ABN4Z842</accession>
<dbReference type="EMBL" id="CP017591">
    <property type="protein sequence ID" value="ARF52489.1"/>
    <property type="molecule type" value="Genomic_DNA"/>
</dbReference>
<dbReference type="NCBIfam" id="NF041531">
    <property type="entry name" value="HrpV"/>
    <property type="match status" value="1"/>
</dbReference>
<evidence type="ECO:0000313" key="2">
    <source>
        <dbReference type="Proteomes" id="UP000192380"/>
    </source>
</evidence>
<evidence type="ECO:0000313" key="1">
    <source>
        <dbReference type="EMBL" id="ARF52489.1"/>
    </source>
</evidence>
<dbReference type="InterPro" id="IPR048206">
    <property type="entry name" value="HrpV-like"/>
</dbReference>
<keyword evidence="2" id="KW-1185">Reference proteome</keyword>
<protein>
    <submittedName>
        <fullName evidence="1">Type III secretion system protein</fullName>
    </submittedName>
</protein>